<proteinExistence type="predicted"/>
<dbReference type="AlphaFoldDB" id="A0A1M5JLN1"/>
<organism evidence="1 2">
    <name type="scientific">Flavobacterium micromati</name>
    <dbReference type="NCBI Taxonomy" id="229205"/>
    <lineage>
        <taxon>Bacteria</taxon>
        <taxon>Pseudomonadati</taxon>
        <taxon>Bacteroidota</taxon>
        <taxon>Flavobacteriia</taxon>
        <taxon>Flavobacteriales</taxon>
        <taxon>Flavobacteriaceae</taxon>
        <taxon>Flavobacterium</taxon>
    </lineage>
</organism>
<protein>
    <submittedName>
        <fullName evidence="1">Uncharacterized protein</fullName>
    </submittedName>
</protein>
<dbReference type="EMBL" id="FQWF01000005">
    <property type="protein sequence ID" value="SHG41170.1"/>
    <property type="molecule type" value="Genomic_DNA"/>
</dbReference>
<keyword evidence="2" id="KW-1185">Reference proteome</keyword>
<name>A0A1M5JLN1_9FLAO</name>
<dbReference type="STRING" id="229205.SAMN05444372_105243"/>
<dbReference type="Proteomes" id="UP000184020">
    <property type="component" value="Unassembled WGS sequence"/>
</dbReference>
<accession>A0A1M5JLN1</accession>
<evidence type="ECO:0000313" key="2">
    <source>
        <dbReference type="Proteomes" id="UP000184020"/>
    </source>
</evidence>
<dbReference type="RefSeq" id="WP_073018748.1">
    <property type="nucleotide sequence ID" value="NZ_FQWF01000005.1"/>
</dbReference>
<evidence type="ECO:0000313" key="1">
    <source>
        <dbReference type="EMBL" id="SHG41170.1"/>
    </source>
</evidence>
<reference evidence="2" key="1">
    <citation type="submission" date="2016-11" db="EMBL/GenBank/DDBJ databases">
        <authorList>
            <person name="Varghese N."/>
            <person name="Submissions S."/>
        </authorList>
    </citation>
    <scope>NUCLEOTIDE SEQUENCE [LARGE SCALE GENOMIC DNA]</scope>
    <source>
        <strain evidence="2">DSM 17659</strain>
    </source>
</reference>
<dbReference type="OrthoDB" id="581133at2"/>
<sequence>MKQDVHAVLNAILKANIGYMNQYTLLEIYPQVGMNDPYLKCLNRLFTVINLGIKKSEKDTVHCVVREYKNSQILLLLPYIYLFKNKLLFLINHNLAHDPKLKLHHFLDTIGIQFLTVDGNFSVNDEKLFRNKINVDSEIISKIINFKEKEVVIFSKNYKEILQNNSFSGYKILIPDRNSSINMEIGNNLIKYGTQSQDAFLRMLELAEIVIIDYDKKEYFYRTSGLIWDCIRQNNYIITNKYLVFEYQLRNYDKKKFFDSINELQFFENLTDL</sequence>
<gene>
    <name evidence="1" type="ORF">SAMN05444372_105243</name>
</gene>